<dbReference type="SUPFAM" id="SSF69318">
    <property type="entry name" value="Integrin alpha N-terminal domain"/>
    <property type="match status" value="3"/>
</dbReference>
<name>A0A0F9VV08_9ZZZZ</name>
<proteinExistence type="predicted"/>
<evidence type="ECO:0000259" key="2">
    <source>
        <dbReference type="Pfam" id="PF07593"/>
    </source>
</evidence>
<accession>A0A0F9VV08</accession>
<feature type="domain" description="ASPIC/UnbV" evidence="2">
    <location>
        <begin position="545"/>
        <end position="607"/>
    </location>
</feature>
<keyword evidence="1" id="KW-0732">Signal</keyword>
<gene>
    <name evidence="3" type="ORF">LCGC14_0052370</name>
</gene>
<dbReference type="Gene3D" id="2.130.10.130">
    <property type="entry name" value="Integrin alpha, N-terminal"/>
    <property type="match status" value="3"/>
</dbReference>
<reference evidence="3" key="1">
    <citation type="journal article" date="2015" name="Nature">
        <title>Complex archaea that bridge the gap between prokaryotes and eukaryotes.</title>
        <authorList>
            <person name="Spang A."/>
            <person name="Saw J.H."/>
            <person name="Jorgensen S.L."/>
            <person name="Zaremba-Niedzwiedzka K."/>
            <person name="Martijn J."/>
            <person name="Lind A.E."/>
            <person name="van Eijk R."/>
            <person name="Schleper C."/>
            <person name="Guy L."/>
            <person name="Ettema T.J."/>
        </authorList>
    </citation>
    <scope>NUCLEOTIDE SEQUENCE</scope>
</reference>
<dbReference type="PANTHER" id="PTHR16026">
    <property type="entry name" value="CARTILAGE ACIDIC PROTEIN 1"/>
    <property type="match status" value="1"/>
</dbReference>
<protein>
    <recommendedName>
        <fullName evidence="2">ASPIC/UnbV domain-containing protein</fullName>
    </recommendedName>
</protein>
<dbReference type="AlphaFoldDB" id="A0A0F9VV08"/>
<comment type="caution">
    <text evidence="3">The sequence shown here is derived from an EMBL/GenBank/DDBJ whole genome shotgun (WGS) entry which is preliminary data.</text>
</comment>
<evidence type="ECO:0000313" key="3">
    <source>
        <dbReference type="EMBL" id="KKO07895.1"/>
    </source>
</evidence>
<dbReference type="InterPro" id="IPR011519">
    <property type="entry name" value="UnbV_ASPIC"/>
</dbReference>
<dbReference type="PANTHER" id="PTHR16026:SF0">
    <property type="entry name" value="CARTILAGE ACIDIC PROTEIN 1"/>
    <property type="match status" value="1"/>
</dbReference>
<dbReference type="Pfam" id="PF13517">
    <property type="entry name" value="FG-GAP_3"/>
    <property type="match status" value="4"/>
</dbReference>
<sequence length="1121" mass="126382">MLDLVHINRDSKLITSFMLVLITLSCTNQKKDSSEQIAYNSTTNTKIFESISSETSNIVFSNDLKENVETYDNVFNFDYFYNGAGVGVEDLNNDGLLDIFFSGNQVENKLYLNKGDFKFEDISKSSGINTGKKWSNGVTFVDINNDGWQDIYISQGGPNNRSNRNNLLFINNQDLTFTESAKELGLDDPGISTQSAFFDYDKDGDLDCIVMNENELYGLDPISLLKTVNTSKETKYFNSSHFYKNVDGKFIDATKEVGLENPVFGLGLCVSDINLDGYLDIYISSDYYLPDAIYLNNQNGSFKNAVKDLTQQVSFYGMGLDIADINNDQLQDIFVLDMASNDNFRAKTLMASMSTDKFNYLTKTAGFQHQYMFNSLQLNLGNNHYSNISQLTSMASSDWSWSVLLSDYNNDGLKDVFITNGYRKYALDNDFQNKVYKTKIRYKGNIPNDIKQQLYDEMPSESLSNLMYKNEGNLNFKEVGNKWGLEELTFSNGAAQGDFDNDGDLDLIINNIDQKAILYRNRTVENNLGNFLKVTAKGKTSESFATVTISHDNKKQYDEIKRVRGYMSSQENSAHFGVGTSILIDTVKILWSSGKVSYKYKVKANSSIVFKEQDAMLNENTSLVASNSYFKSETQESYNINYTHQETLYDDFEQEILLPYKQSNTGPFMAKGDINGDGREDLYIGGGSGQSGTLYLQTQQGFINQTPNSFKQDKDKEDAESVFFDFDNDGDLDLYVVSGGNEYGESSSYYADRLYLNNGKGEFTKLDTPALRSFPKSGKSVTIIDFDKDGDNDVLVGNRIIPHNYPKHSASLLYENDNGILKNVTETIAPDLENFGLINSIITTDFNNDGWQDFIAVGEWTPIGLFQNNNGKFKLVATDDTALNSKGWWFKIKETDINNDGKKDYLVGNVGRNIKFKATDESPFKIFANDFDNNGINDVVLSKKYHETYVPVRGRECSSQQMPFIKDKFSTYNDFANATMEDIYGEKLKEAYSKEANEFNSILLLNKGDNNFEKIILPNECQLFPTLAITLFDLNNDGFEDCVISGNIYETEVETPRLDAISGLALISNGKDGYTPATMEKTGLYLKGNVKSMESIKFNDQTILVAGFNNDKLRTFELTKN</sequence>
<organism evidence="3">
    <name type="scientific">marine sediment metagenome</name>
    <dbReference type="NCBI Taxonomy" id="412755"/>
    <lineage>
        <taxon>unclassified sequences</taxon>
        <taxon>metagenomes</taxon>
        <taxon>ecological metagenomes</taxon>
    </lineage>
</organism>
<evidence type="ECO:0000256" key="1">
    <source>
        <dbReference type="ARBA" id="ARBA00022729"/>
    </source>
</evidence>
<dbReference type="InterPro" id="IPR027039">
    <property type="entry name" value="Crtac1"/>
</dbReference>
<dbReference type="Pfam" id="PF07593">
    <property type="entry name" value="UnbV_ASPIC"/>
    <property type="match status" value="1"/>
</dbReference>
<dbReference type="InterPro" id="IPR028994">
    <property type="entry name" value="Integrin_alpha_N"/>
</dbReference>
<dbReference type="InterPro" id="IPR013517">
    <property type="entry name" value="FG-GAP"/>
</dbReference>
<dbReference type="EMBL" id="LAZR01000011">
    <property type="protein sequence ID" value="KKO07895.1"/>
    <property type="molecule type" value="Genomic_DNA"/>
</dbReference>